<sequence>MLHLLIRWLLAPLARALYRPDVRGADKVPLDGPVILAANHRSAVDTAVIPIVTPRPVKFLGKAEYFAGRGLRGRFVANFLAALGYVPVERGNAKAGLAALEAARKVLDAGGAFGIYPEGTRSLDGRLHRGHTGVGALALATGATVVPVALTGTERLLPVGRRIPRPARVTVRFGEPLEFSRYDGLDAAPAIRRAVTDEIMYAIMELSGQEYVDAYHRRPDAA</sequence>
<dbReference type="PANTHER" id="PTHR10434">
    <property type="entry name" value="1-ACYL-SN-GLYCEROL-3-PHOSPHATE ACYLTRANSFERASE"/>
    <property type="match status" value="1"/>
</dbReference>
<comment type="caution">
    <text evidence="4">The sequence shown here is derived from an EMBL/GenBank/DDBJ whole genome shotgun (WGS) entry which is preliminary data.</text>
</comment>
<organism evidence="4 5">
    <name type="scientific">Prauserella shujinwangii</name>
    <dbReference type="NCBI Taxonomy" id="1453103"/>
    <lineage>
        <taxon>Bacteria</taxon>
        <taxon>Bacillati</taxon>
        <taxon>Actinomycetota</taxon>
        <taxon>Actinomycetes</taxon>
        <taxon>Pseudonocardiales</taxon>
        <taxon>Pseudonocardiaceae</taxon>
        <taxon>Prauserella</taxon>
    </lineage>
</organism>
<accession>A0A2T0LMG3</accession>
<dbReference type="GO" id="GO:0003841">
    <property type="term" value="F:1-acylglycerol-3-phosphate O-acyltransferase activity"/>
    <property type="evidence" value="ECO:0007669"/>
    <property type="project" value="TreeGrafter"/>
</dbReference>
<dbReference type="OrthoDB" id="9808424at2"/>
<evidence type="ECO:0000313" key="4">
    <source>
        <dbReference type="EMBL" id="PRX44264.1"/>
    </source>
</evidence>
<dbReference type="EMBL" id="PVNH01000012">
    <property type="protein sequence ID" value="PRX44264.1"/>
    <property type="molecule type" value="Genomic_DNA"/>
</dbReference>
<feature type="domain" description="Phospholipid/glycerol acyltransferase" evidence="3">
    <location>
        <begin position="34"/>
        <end position="153"/>
    </location>
</feature>
<evidence type="ECO:0000313" key="5">
    <source>
        <dbReference type="Proteomes" id="UP000238362"/>
    </source>
</evidence>
<dbReference type="GO" id="GO:0005886">
    <property type="term" value="C:plasma membrane"/>
    <property type="evidence" value="ECO:0007669"/>
    <property type="project" value="TreeGrafter"/>
</dbReference>
<name>A0A2T0LMG3_9PSEU</name>
<proteinExistence type="predicted"/>
<evidence type="ECO:0000256" key="2">
    <source>
        <dbReference type="ARBA" id="ARBA00023315"/>
    </source>
</evidence>
<dbReference type="InterPro" id="IPR002123">
    <property type="entry name" value="Plipid/glycerol_acylTrfase"/>
</dbReference>
<evidence type="ECO:0000259" key="3">
    <source>
        <dbReference type="SMART" id="SM00563"/>
    </source>
</evidence>
<keyword evidence="1 4" id="KW-0808">Transferase</keyword>
<protein>
    <submittedName>
        <fullName evidence="4">1-acyl-sn-glycerol-3-phosphate acyltransferase</fullName>
    </submittedName>
</protein>
<keyword evidence="2 4" id="KW-0012">Acyltransferase</keyword>
<dbReference type="CDD" id="cd07989">
    <property type="entry name" value="LPLAT_AGPAT-like"/>
    <property type="match status" value="1"/>
</dbReference>
<dbReference type="PANTHER" id="PTHR10434:SF11">
    <property type="entry name" value="1-ACYL-SN-GLYCEROL-3-PHOSPHATE ACYLTRANSFERASE"/>
    <property type="match status" value="1"/>
</dbReference>
<dbReference type="AlphaFoldDB" id="A0A2T0LMG3"/>
<dbReference type="SMART" id="SM00563">
    <property type="entry name" value="PlsC"/>
    <property type="match status" value="1"/>
</dbReference>
<evidence type="ECO:0000256" key="1">
    <source>
        <dbReference type="ARBA" id="ARBA00022679"/>
    </source>
</evidence>
<keyword evidence="5" id="KW-1185">Reference proteome</keyword>
<dbReference type="Proteomes" id="UP000238362">
    <property type="component" value="Unassembled WGS sequence"/>
</dbReference>
<gene>
    <name evidence="4" type="ORF">B0I33_112142</name>
</gene>
<dbReference type="RefSeq" id="WP_106181577.1">
    <property type="nucleotide sequence ID" value="NZ_PVNH01000012.1"/>
</dbReference>
<dbReference type="Pfam" id="PF01553">
    <property type="entry name" value="Acyltransferase"/>
    <property type="match status" value="1"/>
</dbReference>
<reference evidence="4 5" key="1">
    <citation type="submission" date="2018-03" db="EMBL/GenBank/DDBJ databases">
        <title>Genomic Encyclopedia of Type Strains, Phase III (KMG-III): the genomes of soil and plant-associated and newly described type strains.</title>
        <authorList>
            <person name="Whitman W."/>
        </authorList>
    </citation>
    <scope>NUCLEOTIDE SEQUENCE [LARGE SCALE GENOMIC DNA]</scope>
    <source>
        <strain evidence="4 5">CGMCC 4.7125</strain>
    </source>
</reference>
<dbReference type="GO" id="GO:0006654">
    <property type="term" value="P:phosphatidic acid biosynthetic process"/>
    <property type="evidence" value="ECO:0007669"/>
    <property type="project" value="TreeGrafter"/>
</dbReference>
<dbReference type="SUPFAM" id="SSF69593">
    <property type="entry name" value="Glycerol-3-phosphate (1)-acyltransferase"/>
    <property type="match status" value="1"/>
</dbReference>